<gene>
    <name evidence="7" type="primary">nreB_7</name>
    <name evidence="7" type="ORF">SDC9_196957</name>
</gene>
<dbReference type="InterPro" id="IPR036890">
    <property type="entry name" value="HATPase_C_sf"/>
</dbReference>
<name>A0A645IFT0_9ZZZZ</name>
<dbReference type="PANTHER" id="PTHR24421">
    <property type="entry name" value="NITRATE/NITRITE SENSOR PROTEIN NARX-RELATED"/>
    <property type="match status" value="1"/>
</dbReference>
<keyword evidence="3 7" id="KW-0808">Transferase</keyword>
<reference evidence="7" key="1">
    <citation type="submission" date="2019-08" db="EMBL/GenBank/DDBJ databases">
        <authorList>
            <person name="Kucharzyk K."/>
            <person name="Murdoch R.W."/>
            <person name="Higgins S."/>
            <person name="Loffler F."/>
        </authorList>
    </citation>
    <scope>NUCLEOTIDE SEQUENCE</scope>
</reference>
<dbReference type="EMBL" id="VSSQ01112497">
    <property type="protein sequence ID" value="MPN49339.1"/>
    <property type="molecule type" value="Genomic_DNA"/>
</dbReference>
<comment type="caution">
    <text evidence="7">The sequence shown here is derived from an EMBL/GenBank/DDBJ whole genome shotgun (WGS) entry which is preliminary data.</text>
</comment>
<keyword evidence="4 7" id="KW-0418">Kinase</keyword>
<dbReference type="InterPro" id="IPR005467">
    <property type="entry name" value="His_kinase_dom"/>
</dbReference>
<evidence type="ECO:0000256" key="4">
    <source>
        <dbReference type="ARBA" id="ARBA00022777"/>
    </source>
</evidence>
<feature type="domain" description="Histidine kinase" evidence="6">
    <location>
        <begin position="56"/>
        <end position="146"/>
    </location>
</feature>
<dbReference type="GO" id="GO:0000160">
    <property type="term" value="P:phosphorelay signal transduction system"/>
    <property type="evidence" value="ECO:0007669"/>
    <property type="project" value="UniProtKB-KW"/>
</dbReference>
<protein>
    <recommendedName>
        <fullName evidence="2">histidine kinase</fullName>
        <ecNumber evidence="2">2.7.13.3</ecNumber>
    </recommendedName>
</protein>
<proteinExistence type="predicted"/>
<evidence type="ECO:0000313" key="7">
    <source>
        <dbReference type="EMBL" id="MPN49339.1"/>
    </source>
</evidence>
<dbReference type="SUPFAM" id="SSF55874">
    <property type="entry name" value="ATPase domain of HSP90 chaperone/DNA topoisomerase II/histidine kinase"/>
    <property type="match status" value="1"/>
</dbReference>
<dbReference type="EC" id="2.7.13.3" evidence="2"/>
<dbReference type="AlphaFoldDB" id="A0A645IFT0"/>
<dbReference type="PANTHER" id="PTHR24421:SF10">
    <property type="entry name" value="NITRATE_NITRITE SENSOR PROTEIN NARQ"/>
    <property type="match status" value="1"/>
</dbReference>
<feature type="region of interest" description="Disordered" evidence="5">
    <location>
        <begin position="140"/>
        <end position="176"/>
    </location>
</feature>
<dbReference type="CDD" id="cd16917">
    <property type="entry name" value="HATPase_UhpB-NarQ-NarX-like"/>
    <property type="match status" value="1"/>
</dbReference>
<evidence type="ECO:0000256" key="3">
    <source>
        <dbReference type="ARBA" id="ARBA00022679"/>
    </source>
</evidence>
<sequence>MRRIATELRPGVLDHLGLVAALEWQANDFQNRTGIRCDVQSNLREVLLDQNLSTTLFRIFQETLTNIIRHAGATQVEVNLRQVDRTVRMEVRDNGRGITRDDINNTTSMGILGMRERATLLGGTFRIGRSHQGKGTAVSVSIPLPAQSQGSDLSYEDTTGRRSRGSSSRIEANPGR</sequence>
<dbReference type="InterPro" id="IPR003594">
    <property type="entry name" value="HATPase_dom"/>
</dbReference>
<evidence type="ECO:0000256" key="2">
    <source>
        <dbReference type="ARBA" id="ARBA00012438"/>
    </source>
</evidence>
<dbReference type="PRINTS" id="PR00344">
    <property type="entry name" value="BCTRLSENSOR"/>
</dbReference>
<dbReference type="PROSITE" id="PS50109">
    <property type="entry name" value="HIS_KIN"/>
    <property type="match status" value="1"/>
</dbReference>
<dbReference type="SMART" id="SM00387">
    <property type="entry name" value="HATPase_c"/>
    <property type="match status" value="1"/>
</dbReference>
<dbReference type="InterPro" id="IPR004358">
    <property type="entry name" value="Sig_transdc_His_kin-like_C"/>
</dbReference>
<dbReference type="Pfam" id="PF02518">
    <property type="entry name" value="HATPase_c"/>
    <property type="match status" value="1"/>
</dbReference>
<evidence type="ECO:0000256" key="1">
    <source>
        <dbReference type="ARBA" id="ARBA00000085"/>
    </source>
</evidence>
<organism evidence="7">
    <name type="scientific">bioreactor metagenome</name>
    <dbReference type="NCBI Taxonomy" id="1076179"/>
    <lineage>
        <taxon>unclassified sequences</taxon>
        <taxon>metagenomes</taxon>
        <taxon>ecological metagenomes</taxon>
    </lineage>
</organism>
<accession>A0A645IFT0</accession>
<comment type="catalytic activity">
    <reaction evidence="1">
        <text>ATP + protein L-histidine = ADP + protein N-phospho-L-histidine.</text>
        <dbReference type="EC" id="2.7.13.3"/>
    </reaction>
</comment>
<dbReference type="Gene3D" id="3.30.565.10">
    <property type="entry name" value="Histidine kinase-like ATPase, C-terminal domain"/>
    <property type="match status" value="1"/>
</dbReference>
<evidence type="ECO:0000259" key="6">
    <source>
        <dbReference type="PROSITE" id="PS50109"/>
    </source>
</evidence>
<evidence type="ECO:0000256" key="5">
    <source>
        <dbReference type="SAM" id="MobiDB-lite"/>
    </source>
</evidence>
<dbReference type="GO" id="GO:0004673">
    <property type="term" value="F:protein histidine kinase activity"/>
    <property type="evidence" value="ECO:0007669"/>
    <property type="project" value="UniProtKB-EC"/>
</dbReference>
<dbReference type="InterPro" id="IPR050482">
    <property type="entry name" value="Sensor_HK_TwoCompSys"/>
</dbReference>